<evidence type="ECO:0000256" key="3">
    <source>
        <dbReference type="ARBA" id="ARBA00022729"/>
    </source>
</evidence>
<dbReference type="OrthoDB" id="3471445at2759"/>
<dbReference type="GO" id="GO:0042597">
    <property type="term" value="C:periplasmic space"/>
    <property type="evidence" value="ECO:0007669"/>
    <property type="project" value="UniProtKB-SubCell"/>
</dbReference>
<dbReference type="GeneID" id="30005698"/>
<dbReference type="EMBL" id="LVYI01000001">
    <property type="protein sequence ID" value="OAP65556.1"/>
    <property type="molecule type" value="Genomic_DNA"/>
</dbReference>
<evidence type="ECO:0000313" key="6">
    <source>
        <dbReference type="EMBL" id="OAP65556.1"/>
    </source>
</evidence>
<evidence type="ECO:0000256" key="4">
    <source>
        <dbReference type="SAM" id="SignalP"/>
    </source>
</evidence>
<comment type="subcellular location">
    <subcellularLocation>
        <location evidence="1">Periplasm</location>
    </subcellularLocation>
</comment>
<dbReference type="InterPro" id="IPR015168">
    <property type="entry name" value="SsuA/THI5"/>
</dbReference>
<protein>
    <recommendedName>
        <fullName evidence="5">SsuA/THI5-like domain-containing protein</fullName>
    </recommendedName>
</protein>
<feature type="signal peptide" evidence="4">
    <location>
        <begin position="1"/>
        <end position="15"/>
    </location>
</feature>
<dbReference type="RefSeq" id="XP_018698923.1">
    <property type="nucleotide sequence ID" value="XM_018833044.1"/>
</dbReference>
<keyword evidence="7" id="KW-1185">Reference proteome</keyword>
<feature type="domain" description="SsuA/THI5-like" evidence="5">
    <location>
        <begin position="44"/>
        <end position="260"/>
    </location>
</feature>
<reference evidence="6 7" key="1">
    <citation type="submission" date="2016-04" db="EMBL/GenBank/DDBJ databases">
        <title>Draft genome of Fonsecaea erecta CBS 125763.</title>
        <authorList>
            <person name="Weiss V.A."/>
            <person name="Vicente V.A."/>
            <person name="Raittz R.T."/>
            <person name="Moreno L.F."/>
            <person name="De Souza E.M."/>
            <person name="Pedrosa F.O."/>
            <person name="Steffens M.B."/>
            <person name="Faoro H."/>
            <person name="Tadra-Sfeir M.Z."/>
            <person name="Najafzadeh M.J."/>
            <person name="Felipe M.S."/>
            <person name="Teixeira M."/>
            <person name="Sun J."/>
            <person name="Xi L."/>
            <person name="Gomes R."/>
            <person name="De Azevedo C.M."/>
            <person name="Salgado C.G."/>
            <person name="Da Silva M.B."/>
            <person name="Nascimento M.F."/>
            <person name="Queiroz-Telles F."/>
            <person name="Attili D.S."/>
            <person name="Gorbushina A."/>
        </authorList>
    </citation>
    <scope>NUCLEOTIDE SEQUENCE [LARGE SCALE GENOMIC DNA]</scope>
    <source>
        <strain evidence="6 7">CBS 125763</strain>
    </source>
</reference>
<dbReference type="Proteomes" id="UP000078343">
    <property type="component" value="Unassembled WGS sequence"/>
</dbReference>
<dbReference type="Pfam" id="PF09084">
    <property type="entry name" value="NMT1"/>
    <property type="match status" value="1"/>
</dbReference>
<organism evidence="6 7">
    <name type="scientific">Fonsecaea erecta</name>
    <dbReference type="NCBI Taxonomy" id="1367422"/>
    <lineage>
        <taxon>Eukaryota</taxon>
        <taxon>Fungi</taxon>
        <taxon>Dikarya</taxon>
        <taxon>Ascomycota</taxon>
        <taxon>Pezizomycotina</taxon>
        <taxon>Eurotiomycetes</taxon>
        <taxon>Chaetothyriomycetidae</taxon>
        <taxon>Chaetothyriales</taxon>
        <taxon>Herpotrichiellaceae</taxon>
        <taxon>Fonsecaea</taxon>
    </lineage>
</organism>
<accession>A0A179A213</accession>
<dbReference type="AlphaFoldDB" id="A0A179A213"/>
<dbReference type="GO" id="GO:0042918">
    <property type="term" value="P:alkanesulfonate transmembrane transport"/>
    <property type="evidence" value="ECO:0007669"/>
    <property type="project" value="TreeGrafter"/>
</dbReference>
<dbReference type="PANTHER" id="PTHR30024:SF47">
    <property type="entry name" value="TAURINE-BINDING PERIPLASMIC PROTEIN"/>
    <property type="match status" value="1"/>
</dbReference>
<feature type="chain" id="PRO_5012881737" description="SsuA/THI5-like domain-containing protein" evidence="4">
    <location>
        <begin position="16"/>
        <end position="369"/>
    </location>
</feature>
<evidence type="ECO:0000313" key="7">
    <source>
        <dbReference type="Proteomes" id="UP000078343"/>
    </source>
</evidence>
<evidence type="ECO:0000256" key="2">
    <source>
        <dbReference type="ARBA" id="ARBA00010742"/>
    </source>
</evidence>
<evidence type="ECO:0000259" key="5">
    <source>
        <dbReference type="Pfam" id="PF09084"/>
    </source>
</evidence>
<comment type="similarity">
    <text evidence="2">Belongs to the bacterial solute-binding protein SsuA/TauA family.</text>
</comment>
<evidence type="ECO:0000256" key="1">
    <source>
        <dbReference type="ARBA" id="ARBA00004418"/>
    </source>
</evidence>
<proteinExistence type="inferred from homology"/>
<comment type="caution">
    <text evidence="6">The sequence shown here is derived from an EMBL/GenBank/DDBJ whole genome shotgun (WGS) entry which is preliminary data.</text>
</comment>
<dbReference type="PANTHER" id="PTHR30024">
    <property type="entry name" value="ALIPHATIC SULFONATES-BINDING PROTEIN-RELATED"/>
    <property type="match status" value="1"/>
</dbReference>
<dbReference type="SUPFAM" id="SSF53850">
    <property type="entry name" value="Periplasmic binding protein-like II"/>
    <property type="match status" value="1"/>
</dbReference>
<sequence>MSILCILSLVVAAYAQLQNASTADVTTDSLSKKLQHINYGAFTQTATYSVANQLGFFQAYGLNVTYLQVPNSTYGYNQLLTGGYDIMTGTVDNAVNLRFNQQLPLTVTGQLDGGPELTIASIPSITSISQLKGKALMVDSPVSGYAYILQKVLALYGLYLANGDYTFQVVGSTVIRYADLVNGTLPDGTPVYATILTYPFTSEGSVLPTTQRPNILASVVDFIQPFTSSAFTIREDALNNSTQRALARKFTSAMYAANKYLANPSHKTCSVNSIAKQLNVSTAAATSAYKSATDTLTGETSSPGGNFTVNRQGILNVIDVRSQFGGFSTVPAGFSYADAIIPGTGQLIDYSLLDEALSSLVSYTPPSRC</sequence>
<gene>
    <name evidence="6" type="ORF">AYL99_01528</name>
</gene>
<dbReference type="Gene3D" id="3.40.190.10">
    <property type="entry name" value="Periplasmic binding protein-like II"/>
    <property type="match status" value="2"/>
</dbReference>
<name>A0A179A213_9EURO</name>
<keyword evidence="3 4" id="KW-0732">Signal</keyword>